<reference evidence="1 2" key="1">
    <citation type="submission" date="2024-06" db="EMBL/GenBank/DDBJ databases">
        <authorList>
            <person name="Li F."/>
        </authorList>
    </citation>
    <scope>NUCLEOTIDE SEQUENCE [LARGE SCALE GENOMIC DNA]</scope>
    <source>
        <strain evidence="1 2">GXAS 311</strain>
    </source>
</reference>
<comment type="caution">
    <text evidence="1">The sequence shown here is derived from an EMBL/GenBank/DDBJ whole genome shotgun (WGS) entry which is preliminary data.</text>
</comment>
<dbReference type="Proteomes" id="UP001548189">
    <property type="component" value="Unassembled WGS sequence"/>
</dbReference>
<gene>
    <name evidence="1" type="ORF">ABVT43_06900</name>
</gene>
<evidence type="ECO:0000313" key="2">
    <source>
        <dbReference type="Proteomes" id="UP001548189"/>
    </source>
</evidence>
<protein>
    <submittedName>
        <fullName evidence="1">Uncharacterized protein</fullName>
    </submittedName>
</protein>
<organism evidence="1 2">
    <name type="scientific">Aliikangiella maris</name>
    <dbReference type="NCBI Taxonomy" id="3162458"/>
    <lineage>
        <taxon>Bacteria</taxon>
        <taxon>Pseudomonadati</taxon>
        <taxon>Pseudomonadota</taxon>
        <taxon>Gammaproteobacteria</taxon>
        <taxon>Oceanospirillales</taxon>
        <taxon>Pleioneaceae</taxon>
        <taxon>Aliikangiella</taxon>
    </lineage>
</organism>
<evidence type="ECO:0000313" key="1">
    <source>
        <dbReference type="EMBL" id="MET1254845.1"/>
    </source>
</evidence>
<dbReference type="EMBL" id="JBEVCJ010000006">
    <property type="protein sequence ID" value="MET1254845.1"/>
    <property type="molecule type" value="Genomic_DNA"/>
</dbReference>
<sequence length="172" mass="18893">MISKNQMTSKNTFLLLFLSINAFFSTLAIALEPLKENRARISSMQATLLLPDYSTLNVNMSFDCGSRYENTGMIVSSLAGAQLLAAAYTHLWGDEAGEMVMQLWQNKADKDDPRLPTFLIISPESGAQFDWKQTISATSSLNKLRSNNMVTQSSSSGQTMPTPTAGCGRKDH</sequence>
<accession>A0ABV2BSD3</accession>
<name>A0ABV2BSD3_9GAMM</name>
<proteinExistence type="predicted"/>
<keyword evidence="2" id="KW-1185">Reference proteome</keyword>